<keyword evidence="10" id="KW-0547">Nucleotide-binding</keyword>
<dbReference type="Gene3D" id="1.20.120.160">
    <property type="entry name" value="HPT domain"/>
    <property type="match status" value="1"/>
</dbReference>
<dbReference type="InterPro" id="IPR011006">
    <property type="entry name" value="CheY-like_superfamily"/>
</dbReference>
<dbReference type="SUPFAM" id="SSF47384">
    <property type="entry name" value="Homodimeric domain of signal transducing histidine kinase"/>
    <property type="match status" value="1"/>
</dbReference>
<dbReference type="Pfam" id="PF00512">
    <property type="entry name" value="HisKA"/>
    <property type="match status" value="1"/>
</dbReference>
<dbReference type="InterPro" id="IPR003661">
    <property type="entry name" value="HisK_dim/P_dom"/>
</dbReference>
<dbReference type="PROSITE" id="PS50109">
    <property type="entry name" value="HIS_KIN"/>
    <property type="match status" value="1"/>
</dbReference>
<dbReference type="GO" id="GO:0005886">
    <property type="term" value="C:plasma membrane"/>
    <property type="evidence" value="ECO:0007669"/>
    <property type="project" value="UniProtKB-SubCell"/>
</dbReference>
<dbReference type="Gene3D" id="1.10.287.130">
    <property type="match status" value="1"/>
</dbReference>
<keyword evidence="8 16" id="KW-0812">Transmembrane</keyword>
<proteinExistence type="predicted"/>
<sequence>MQNTKRSITFKVIAGYLLVAALAAVAVWFVWNQVVAFTQLTENNSNNNKQLFMVSNITTSLYETENLSRQLVQSGNKEKLALYQNQIDSIKANIESLKESYAEGAMKNGLDSISELLSEKTSNLKELFQLREKERNQNYYSNVLQELKRVDPSFEESYNYEKRFSNLEPHQRKLLIQWLEYSKEDNAKRLTNKTADSIIGAVRSVLTELEVANARFQNTVNEKERELLANDMTMNQQLRELLAEIEQEEREASIQRAETSQEMIENSSLIILIAGAVSFLIILFSLFLIIKDITRSQKYRMQLEEAKNFAERLLKRREQFMAAITHDLRSPLNTVIGYADLIQKTTLDSKQTRYVEQVKKSSNFILHLVNDLLDLSKLEAGKMTIEKLPFNPAKLISDTVYNSLPPSKNKDVNVVVETAPNTDVQVLSDPFRIKQIIANLITNASKFTHEGEIKVKVNLVKEIEDSHSLIISVKDSGIGISKEKQEEIFKEFSQENSKIEKTYGGTGLGLTITKSLTKLLKGELSLQSEPGEGSEFTIILPVVKLGKEAIKEKKEEVVEKLPDLTGKTALIVDDEPSQLSLSKELLKSLGLGCDTALNGTDALNKLKQKKYSLVLTDIQMPEMDGFDLIKNIRKLYNPTALPVIALSGRTDVDAETYKLAGFNKSLPKPYKPAKLQETIAEIFKLELKKKEKKNNNSRPNNTKYYDLQDIYDFSAGDEEAVQTILEAFIESARSQMKLVAVARSNKDYREVARLAHKMVPMLKQLNASAIATQMERLEKNEKFSNEDFNALQNSLSQLLHELESEIKV</sequence>
<evidence type="ECO:0000259" key="17">
    <source>
        <dbReference type="PROSITE" id="PS50109"/>
    </source>
</evidence>
<dbReference type="Gene3D" id="3.30.565.10">
    <property type="entry name" value="Histidine kinase-like ATPase, C-terminal domain"/>
    <property type="match status" value="1"/>
</dbReference>
<dbReference type="RefSeq" id="WP_072879328.1">
    <property type="nucleotide sequence ID" value="NZ_FQVT01000005.1"/>
</dbReference>
<feature type="modified residue" description="4-aspartylphosphate" evidence="14">
    <location>
        <position position="617"/>
    </location>
</feature>
<feature type="domain" description="Histidine kinase" evidence="17">
    <location>
        <begin position="323"/>
        <end position="544"/>
    </location>
</feature>
<name>A0A1M5HD98_SALEC</name>
<dbReference type="InterPro" id="IPR004358">
    <property type="entry name" value="Sig_transdc_His_kin-like_C"/>
</dbReference>
<feature type="domain" description="HPt" evidence="19">
    <location>
        <begin position="717"/>
        <end position="808"/>
    </location>
</feature>
<evidence type="ECO:0000256" key="6">
    <source>
        <dbReference type="ARBA" id="ARBA00022553"/>
    </source>
</evidence>
<dbReference type="PANTHER" id="PTHR43047">
    <property type="entry name" value="TWO-COMPONENT HISTIDINE PROTEIN KINASE"/>
    <property type="match status" value="1"/>
</dbReference>
<comment type="catalytic activity">
    <reaction evidence="1">
        <text>ATP + protein L-histidine = ADP + protein N-phospho-L-histidine.</text>
        <dbReference type="EC" id="2.7.13.3"/>
    </reaction>
</comment>
<evidence type="ECO:0000256" key="12">
    <source>
        <dbReference type="ARBA" id="ARBA00023136"/>
    </source>
</evidence>
<feature type="coiled-coil region" evidence="15">
    <location>
        <begin position="206"/>
        <end position="262"/>
    </location>
</feature>
<dbReference type="InterPro" id="IPR008207">
    <property type="entry name" value="Sig_transdc_His_kin_Hpt_dom"/>
</dbReference>
<evidence type="ECO:0000256" key="7">
    <source>
        <dbReference type="ARBA" id="ARBA00022679"/>
    </source>
</evidence>
<comment type="subcellular location">
    <subcellularLocation>
        <location evidence="2">Cell inner membrane</location>
        <topology evidence="2">Multi-pass membrane protein</topology>
    </subcellularLocation>
</comment>
<feature type="transmembrane region" description="Helical" evidence="16">
    <location>
        <begin position="12"/>
        <end position="31"/>
    </location>
</feature>
<evidence type="ECO:0000256" key="13">
    <source>
        <dbReference type="PROSITE-ProRule" id="PRU00110"/>
    </source>
</evidence>
<dbReference type="SUPFAM" id="SSF55874">
    <property type="entry name" value="ATPase domain of HSP90 chaperone/DNA topoisomerase II/histidine kinase"/>
    <property type="match status" value="1"/>
</dbReference>
<dbReference type="SMART" id="SM00387">
    <property type="entry name" value="HATPase_c"/>
    <property type="match status" value="1"/>
</dbReference>
<dbReference type="SUPFAM" id="SSF47226">
    <property type="entry name" value="Histidine-containing phosphotransfer domain, HPT domain"/>
    <property type="match status" value="1"/>
</dbReference>
<dbReference type="AlphaFoldDB" id="A0A1M5HD98"/>
<dbReference type="SMART" id="SM00448">
    <property type="entry name" value="REC"/>
    <property type="match status" value="1"/>
</dbReference>
<evidence type="ECO:0000256" key="14">
    <source>
        <dbReference type="PROSITE-ProRule" id="PRU00169"/>
    </source>
</evidence>
<keyword evidence="7" id="KW-0808">Transferase</keyword>
<dbReference type="CDD" id="cd16922">
    <property type="entry name" value="HATPase_EvgS-ArcB-TorS-like"/>
    <property type="match status" value="1"/>
</dbReference>
<keyword evidence="15" id="KW-0175">Coiled coil</keyword>
<dbReference type="Pfam" id="PF02518">
    <property type="entry name" value="HATPase_c"/>
    <property type="match status" value="1"/>
</dbReference>
<evidence type="ECO:0000259" key="18">
    <source>
        <dbReference type="PROSITE" id="PS50110"/>
    </source>
</evidence>
<evidence type="ECO:0000256" key="8">
    <source>
        <dbReference type="ARBA" id="ARBA00022692"/>
    </source>
</evidence>
<keyword evidence="12 16" id="KW-0472">Membrane</keyword>
<dbReference type="CDD" id="cd17546">
    <property type="entry name" value="REC_hyHK_CKI1_RcsC-like"/>
    <property type="match status" value="1"/>
</dbReference>
<feature type="modified residue" description="Phosphohistidine" evidence="13">
    <location>
        <position position="756"/>
    </location>
</feature>
<dbReference type="PRINTS" id="PR00344">
    <property type="entry name" value="BCTRLSENSOR"/>
</dbReference>
<keyword evidence="6 14" id="KW-0597">Phosphoprotein</keyword>
<evidence type="ECO:0000313" key="21">
    <source>
        <dbReference type="Proteomes" id="UP000183945"/>
    </source>
</evidence>
<keyword evidence="11 16" id="KW-1133">Transmembrane helix</keyword>
<keyword evidence="9" id="KW-0418">Kinase</keyword>
<keyword evidence="5" id="KW-0997">Cell inner membrane</keyword>
<evidence type="ECO:0000256" key="1">
    <source>
        <dbReference type="ARBA" id="ARBA00000085"/>
    </source>
</evidence>
<dbReference type="InterPro" id="IPR003594">
    <property type="entry name" value="HATPase_dom"/>
</dbReference>
<feature type="coiled-coil region" evidence="15">
    <location>
        <begin position="80"/>
        <end position="137"/>
    </location>
</feature>
<reference evidence="21" key="1">
    <citation type="submission" date="2016-11" db="EMBL/GenBank/DDBJ databases">
        <authorList>
            <person name="Varghese N."/>
            <person name="Submissions S."/>
        </authorList>
    </citation>
    <scope>NUCLEOTIDE SEQUENCE [LARGE SCALE GENOMIC DNA]</scope>
    <source>
        <strain evidence="21">DSM 24579</strain>
    </source>
</reference>
<evidence type="ECO:0000256" key="16">
    <source>
        <dbReference type="SAM" id="Phobius"/>
    </source>
</evidence>
<evidence type="ECO:0000256" key="2">
    <source>
        <dbReference type="ARBA" id="ARBA00004429"/>
    </source>
</evidence>
<dbReference type="EC" id="2.7.13.3" evidence="3"/>
<evidence type="ECO:0000256" key="9">
    <source>
        <dbReference type="ARBA" id="ARBA00022777"/>
    </source>
</evidence>
<feature type="domain" description="Response regulatory" evidence="18">
    <location>
        <begin position="568"/>
        <end position="683"/>
    </location>
</feature>
<dbReference type="Gene3D" id="3.40.50.2300">
    <property type="match status" value="1"/>
</dbReference>
<dbReference type="InterPro" id="IPR001789">
    <property type="entry name" value="Sig_transdc_resp-reg_receiver"/>
</dbReference>
<organism evidence="20 21">
    <name type="scientific">Salegentibacter echinorum</name>
    <dbReference type="NCBI Taxonomy" id="1073325"/>
    <lineage>
        <taxon>Bacteria</taxon>
        <taxon>Pseudomonadati</taxon>
        <taxon>Bacteroidota</taxon>
        <taxon>Flavobacteriia</taxon>
        <taxon>Flavobacteriales</taxon>
        <taxon>Flavobacteriaceae</taxon>
        <taxon>Salegentibacter</taxon>
    </lineage>
</organism>
<evidence type="ECO:0000256" key="5">
    <source>
        <dbReference type="ARBA" id="ARBA00022519"/>
    </source>
</evidence>
<evidence type="ECO:0000256" key="15">
    <source>
        <dbReference type="SAM" id="Coils"/>
    </source>
</evidence>
<evidence type="ECO:0000256" key="4">
    <source>
        <dbReference type="ARBA" id="ARBA00022475"/>
    </source>
</evidence>
<dbReference type="InterPro" id="IPR036641">
    <property type="entry name" value="HPT_dom_sf"/>
</dbReference>
<keyword evidence="4" id="KW-1003">Cell membrane</keyword>
<dbReference type="CDD" id="cd00082">
    <property type="entry name" value="HisKA"/>
    <property type="match status" value="1"/>
</dbReference>
<dbReference type="Proteomes" id="UP000183945">
    <property type="component" value="Unassembled WGS sequence"/>
</dbReference>
<keyword evidence="10" id="KW-0067">ATP-binding</keyword>
<dbReference type="InterPro" id="IPR036097">
    <property type="entry name" value="HisK_dim/P_sf"/>
</dbReference>
<keyword evidence="21" id="KW-1185">Reference proteome</keyword>
<dbReference type="GO" id="GO:0000155">
    <property type="term" value="F:phosphorelay sensor kinase activity"/>
    <property type="evidence" value="ECO:0007669"/>
    <property type="project" value="InterPro"/>
</dbReference>
<evidence type="ECO:0000259" key="19">
    <source>
        <dbReference type="PROSITE" id="PS50894"/>
    </source>
</evidence>
<evidence type="ECO:0000256" key="11">
    <source>
        <dbReference type="ARBA" id="ARBA00022989"/>
    </source>
</evidence>
<feature type="coiled-coil region" evidence="15">
    <location>
        <begin position="774"/>
        <end position="805"/>
    </location>
</feature>
<dbReference type="PROSITE" id="PS50110">
    <property type="entry name" value="RESPONSE_REGULATORY"/>
    <property type="match status" value="1"/>
</dbReference>
<dbReference type="SUPFAM" id="SSF52172">
    <property type="entry name" value="CheY-like"/>
    <property type="match status" value="1"/>
</dbReference>
<evidence type="ECO:0000256" key="10">
    <source>
        <dbReference type="ARBA" id="ARBA00022840"/>
    </source>
</evidence>
<evidence type="ECO:0000256" key="3">
    <source>
        <dbReference type="ARBA" id="ARBA00012438"/>
    </source>
</evidence>
<dbReference type="Pfam" id="PF00072">
    <property type="entry name" value="Response_reg"/>
    <property type="match status" value="1"/>
</dbReference>
<dbReference type="InterPro" id="IPR005467">
    <property type="entry name" value="His_kinase_dom"/>
</dbReference>
<dbReference type="SMART" id="SM00388">
    <property type="entry name" value="HisKA"/>
    <property type="match status" value="1"/>
</dbReference>
<gene>
    <name evidence="20" type="ORF">SAMN05444483_105102</name>
</gene>
<evidence type="ECO:0000313" key="20">
    <source>
        <dbReference type="EMBL" id="SHG13933.1"/>
    </source>
</evidence>
<dbReference type="InterPro" id="IPR036890">
    <property type="entry name" value="HATPase_C_sf"/>
</dbReference>
<accession>A0A1M5HD98</accession>
<dbReference type="FunFam" id="3.30.565.10:FF:000010">
    <property type="entry name" value="Sensor histidine kinase RcsC"/>
    <property type="match status" value="1"/>
</dbReference>
<dbReference type="EMBL" id="FQVT01000005">
    <property type="protein sequence ID" value="SHG13933.1"/>
    <property type="molecule type" value="Genomic_DNA"/>
</dbReference>
<protein>
    <recommendedName>
        <fullName evidence="3">histidine kinase</fullName>
        <ecNumber evidence="3">2.7.13.3</ecNumber>
    </recommendedName>
</protein>
<dbReference type="PANTHER" id="PTHR43047:SF64">
    <property type="entry name" value="HISTIDINE KINASE CONTAINING CHEY-HOMOLOGOUS RECEIVER DOMAIN AND PAS DOMAIN-RELATED"/>
    <property type="match status" value="1"/>
</dbReference>
<dbReference type="PROSITE" id="PS50894">
    <property type="entry name" value="HPT"/>
    <property type="match status" value="1"/>
</dbReference>
<feature type="transmembrane region" description="Helical" evidence="16">
    <location>
        <begin position="269"/>
        <end position="290"/>
    </location>
</feature>
<dbReference type="OrthoDB" id="1046984at2"/>
<dbReference type="STRING" id="1073325.SAMN05444483_105102"/>